<dbReference type="GO" id="GO:0030148">
    <property type="term" value="P:sphingolipid biosynthetic process"/>
    <property type="evidence" value="ECO:0007669"/>
    <property type="project" value="TreeGrafter"/>
</dbReference>
<dbReference type="RefSeq" id="XP_013753606.1">
    <property type="nucleotide sequence ID" value="XM_013898152.1"/>
</dbReference>
<evidence type="ECO:0000256" key="4">
    <source>
        <dbReference type="ARBA" id="ARBA00022679"/>
    </source>
</evidence>
<organism evidence="13 14">
    <name type="scientific">Thecamonas trahens ATCC 50062</name>
    <dbReference type="NCBI Taxonomy" id="461836"/>
    <lineage>
        <taxon>Eukaryota</taxon>
        <taxon>Apusozoa</taxon>
        <taxon>Apusomonadida</taxon>
        <taxon>Apusomonadidae</taxon>
        <taxon>Thecamonas</taxon>
    </lineage>
</organism>
<keyword evidence="14" id="KW-1185">Reference proteome</keyword>
<dbReference type="GO" id="GO:0005789">
    <property type="term" value="C:endoplasmic reticulum membrane"/>
    <property type="evidence" value="ECO:0007669"/>
    <property type="project" value="TreeGrafter"/>
</dbReference>
<evidence type="ECO:0000256" key="8">
    <source>
        <dbReference type="ARBA" id="ARBA00023098"/>
    </source>
</evidence>
<name>A0A0L0DQ99_THETB</name>
<proteinExistence type="inferred from homology"/>
<dbReference type="GO" id="GO:0042761">
    <property type="term" value="P:very long-chain fatty acid biosynthetic process"/>
    <property type="evidence" value="ECO:0007669"/>
    <property type="project" value="TreeGrafter"/>
</dbReference>
<comment type="catalytic activity">
    <reaction evidence="12">
        <text>an acyl-CoA + malonyl-CoA + H(+) = a 3-oxoacyl-CoA + CO2 + CoA</text>
        <dbReference type="Rhea" id="RHEA:50252"/>
        <dbReference type="ChEBI" id="CHEBI:15378"/>
        <dbReference type="ChEBI" id="CHEBI:16526"/>
        <dbReference type="ChEBI" id="CHEBI:57287"/>
        <dbReference type="ChEBI" id="CHEBI:57384"/>
        <dbReference type="ChEBI" id="CHEBI:58342"/>
        <dbReference type="ChEBI" id="CHEBI:90726"/>
    </reaction>
    <physiologicalReaction direction="left-to-right" evidence="12">
        <dbReference type="Rhea" id="RHEA:50253"/>
    </physiologicalReaction>
</comment>
<dbReference type="EC" id="2.3.1.-" evidence="12"/>
<feature type="transmembrane region" description="Helical" evidence="12">
    <location>
        <begin position="137"/>
        <end position="156"/>
    </location>
</feature>
<dbReference type="InterPro" id="IPR030457">
    <property type="entry name" value="ELO_CS"/>
</dbReference>
<dbReference type="GO" id="GO:0009922">
    <property type="term" value="F:fatty acid elongase activity"/>
    <property type="evidence" value="ECO:0007669"/>
    <property type="project" value="UniProtKB-EC"/>
</dbReference>
<dbReference type="Proteomes" id="UP000054408">
    <property type="component" value="Unassembled WGS sequence"/>
</dbReference>
<feature type="transmembrane region" description="Helical" evidence="12">
    <location>
        <begin position="107"/>
        <end position="125"/>
    </location>
</feature>
<evidence type="ECO:0000256" key="7">
    <source>
        <dbReference type="ARBA" id="ARBA00022989"/>
    </source>
</evidence>
<evidence type="ECO:0000313" key="13">
    <source>
        <dbReference type="EMBL" id="KNC54450.1"/>
    </source>
</evidence>
<protein>
    <recommendedName>
        <fullName evidence="12">Elongation of fatty acids protein</fullName>
        <ecNumber evidence="12">2.3.1.-</ecNumber>
    </recommendedName>
</protein>
<keyword evidence="10 12" id="KW-0275">Fatty acid biosynthesis</keyword>
<evidence type="ECO:0000256" key="6">
    <source>
        <dbReference type="ARBA" id="ARBA00022832"/>
    </source>
</evidence>
<dbReference type="GO" id="GO:0034626">
    <property type="term" value="P:fatty acid elongation, polyunsaturated fatty acid"/>
    <property type="evidence" value="ECO:0007669"/>
    <property type="project" value="TreeGrafter"/>
</dbReference>
<accession>A0A0L0DQ99</accession>
<keyword evidence="9 12" id="KW-0472">Membrane</keyword>
<keyword evidence="6 12" id="KW-0276">Fatty acid metabolism</keyword>
<sequence length="264" mass="30633">MEMLNAAMSYPSTFEWIPGTTLLSTRPVMFGTLIVYLLVIFGLQEVMATKTTPSWVKPAIVVHNLILFLYSATSVITVLYLAISYSLEDEYGFVSVFCDQYRKYTSGPMYFLIYTFYLSKYYELLDTVFLALKKRPIIFLHVFHHVLTLYTSFSGMDSETTYQWTAVLTNTTIHSFMYYYYLRAAMGAKIWWKKYLTVAQMIQFGINVLILFGWAAIDLNLPEGQDCAGNYFCWWLMFGGMIAFFTLFKAFFNKSYKKPAAKSE</sequence>
<evidence type="ECO:0000256" key="10">
    <source>
        <dbReference type="ARBA" id="ARBA00023160"/>
    </source>
</evidence>
<evidence type="ECO:0000256" key="9">
    <source>
        <dbReference type="ARBA" id="ARBA00023136"/>
    </source>
</evidence>
<dbReference type="eggNOG" id="KOG3071">
    <property type="taxonomic scope" value="Eukaryota"/>
</dbReference>
<keyword evidence="5 12" id="KW-0812">Transmembrane</keyword>
<feature type="transmembrane region" description="Helical" evidence="12">
    <location>
        <begin position="28"/>
        <end position="48"/>
    </location>
</feature>
<feature type="transmembrane region" description="Helical" evidence="12">
    <location>
        <begin position="162"/>
        <end position="182"/>
    </location>
</feature>
<gene>
    <name evidence="13" type="ORF">AMSG_10445</name>
</gene>
<feature type="transmembrane region" description="Helical" evidence="12">
    <location>
        <begin position="229"/>
        <end position="252"/>
    </location>
</feature>
<feature type="transmembrane region" description="Helical" evidence="12">
    <location>
        <begin position="60"/>
        <end position="87"/>
    </location>
</feature>
<dbReference type="Pfam" id="PF01151">
    <property type="entry name" value="ELO"/>
    <property type="match status" value="1"/>
</dbReference>
<dbReference type="STRING" id="461836.A0A0L0DQ99"/>
<dbReference type="GeneID" id="25568664"/>
<keyword evidence="7 12" id="KW-1133">Transmembrane helix</keyword>
<evidence type="ECO:0000313" key="14">
    <source>
        <dbReference type="Proteomes" id="UP000054408"/>
    </source>
</evidence>
<comment type="subcellular location">
    <subcellularLocation>
        <location evidence="1">Membrane</location>
        <topology evidence="1">Multi-pass membrane protein</topology>
    </subcellularLocation>
</comment>
<feature type="transmembrane region" description="Helical" evidence="12">
    <location>
        <begin position="194"/>
        <end position="217"/>
    </location>
</feature>
<dbReference type="OrthoDB" id="434092at2759"/>
<evidence type="ECO:0000256" key="11">
    <source>
        <dbReference type="ARBA" id="ARBA00047375"/>
    </source>
</evidence>
<evidence type="ECO:0000256" key="12">
    <source>
        <dbReference type="RuleBase" id="RU361115"/>
    </source>
</evidence>
<evidence type="ECO:0000256" key="1">
    <source>
        <dbReference type="ARBA" id="ARBA00004141"/>
    </source>
</evidence>
<dbReference type="AlphaFoldDB" id="A0A0L0DQ99"/>
<dbReference type="PROSITE" id="PS01188">
    <property type="entry name" value="ELO"/>
    <property type="match status" value="1"/>
</dbReference>
<comment type="similarity">
    <text evidence="2 12">Belongs to the ELO family.</text>
</comment>
<dbReference type="EMBL" id="GL349490">
    <property type="protein sequence ID" value="KNC54450.1"/>
    <property type="molecule type" value="Genomic_DNA"/>
</dbReference>
<dbReference type="InterPro" id="IPR002076">
    <property type="entry name" value="ELO_fam"/>
</dbReference>
<evidence type="ECO:0000256" key="3">
    <source>
        <dbReference type="ARBA" id="ARBA00022516"/>
    </source>
</evidence>
<keyword evidence="4 12" id="KW-0808">Transferase</keyword>
<keyword evidence="8 12" id="KW-0443">Lipid metabolism</keyword>
<comment type="catalytic activity">
    <reaction evidence="11">
        <text>a very-long-chain acyl-CoA + malonyl-CoA + H(+) = a very-long-chain 3-oxoacyl-CoA + CO2 + CoA</text>
        <dbReference type="Rhea" id="RHEA:32727"/>
        <dbReference type="ChEBI" id="CHEBI:15378"/>
        <dbReference type="ChEBI" id="CHEBI:16526"/>
        <dbReference type="ChEBI" id="CHEBI:57287"/>
        <dbReference type="ChEBI" id="CHEBI:57384"/>
        <dbReference type="ChEBI" id="CHEBI:90725"/>
        <dbReference type="ChEBI" id="CHEBI:90736"/>
        <dbReference type="EC" id="2.3.1.199"/>
    </reaction>
</comment>
<dbReference type="PANTHER" id="PTHR11157">
    <property type="entry name" value="FATTY ACID ACYL TRANSFERASE-RELATED"/>
    <property type="match status" value="1"/>
</dbReference>
<evidence type="ECO:0000256" key="5">
    <source>
        <dbReference type="ARBA" id="ARBA00022692"/>
    </source>
</evidence>
<dbReference type="GO" id="GO:0019367">
    <property type="term" value="P:fatty acid elongation, saturated fatty acid"/>
    <property type="evidence" value="ECO:0007669"/>
    <property type="project" value="TreeGrafter"/>
</dbReference>
<dbReference type="GO" id="GO:0034625">
    <property type="term" value="P:fatty acid elongation, monounsaturated fatty acid"/>
    <property type="evidence" value="ECO:0007669"/>
    <property type="project" value="TreeGrafter"/>
</dbReference>
<reference evidence="13 14" key="1">
    <citation type="submission" date="2010-05" db="EMBL/GenBank/DDBJ databases">
        <title>The Genome Sequence of Thecamonas trahens ATCC 50062.</title>
        <authorList>
            <consortium name="The Broad Institute Genome Sequencing Platform"/>
            <person name="Russ C."/>
            <person name="Cuomo C."/>
            <person name="Shea T."/>
            <person name="Young S.K."/>
            <person name="Zeng Q."/>
            <person name="Koehrsen M."/>
            <person name="Haas B."/>
            <person name="Borodovsky M."/>
            <person name="Guigo R."/>
            <person name="Alvarado L."/>
            <person name="Berlin A."/>
            <person name="Bochicchio J."/>
            <person name="Borenstein D."/>
            <person name="Chapman S."/>
            <person name="Chen Z."/>
            <person name="Freedman E."/>
            <person name="Gellesch M."/>
            <person name="Goldberg J."/>
            <person name="Griggs A."/>
            <person name="Gujja S."/>
            <person name="Heilman E."/>
            <person name="Heiman D."/>
            <person name="Hepburn T."/>
            <person name="Howarth C."/>
            <person name="Jen D."/>
            <person name="Larson L."/>
            <person name="Mehta T."/>
            <person name="Park D."/>
            <person name="Pearson M."/>
            <person name="Roberts A."/>
            <person name="Saif S."/>
            <person name="Shenoy N."/>
            <person name="Sisk P."/>
            <person name="Stolte C."/>
            <person name="Sykes S."/>
            <person name="Thomson T."/>
            <person name="Walk T."/>
            <person name="White J."/>
            <person name="Yandava C."/>
            <person name="Burger G."/>
            <person name="Gray M.W."/>
            <person name="Holland P.W.H."/>
            <person name="King N."/>
            <person name="Lang F.B.F."/>
            <person name="Roger A.J."/>
            <person name="Ruiz-Trillo I."/>
            <person name="Lander E."/>
            <person name="Nusbaum C."/>
        </authorList>
    </citation>
    <scope>NUCLEOTIDE SEQUENCE [LARGE SCALE GENOMIC DNA]</scope>
    <source>
        <strain evidence="13 14">ATCC 50062</strain>
    </source>
</reference>
<evidence type="ECO:0000256" key="2">
    <source>
        <dbReference type="ARBA" id="ARBA00007263"/>
    </source>
</evidence>
<dbReference type="PANTHER" id="PTHR11157:SF134">
    <property type="entry name" value="ELONGATION OF FATTY ACIDS PROTEIN 1-RELATED"/>
    <property type="match status" value="1"/>
</dbReference>
<keyword evidence="3 12" id="KW-0444">Lipid biosynthesis</keyword>